<evidence type="ECO:0000259" key="5">
    <source>
        <dbReference type="PROSITE" id="PS51898"/>
    </source>
</evidence>
<dbReference type="KEGG" id="lho:LOOC260_118900"/>
<dbReference type="InterPro" id="IPR050090">
    <property type="entry name" value="Tyrosine_recombinase_XerCD"/>
</dbReference>
<dbReference type="InterPro" id="IPR028259">
    <property type="entry name" value="AP2-like_int_N"/>
</dbReference>
<evidence type="ECO:0000256" key="2">
    <source>
        <dbReference type="ARBA" id="ARBA00022908"/>
    </source>
</evidence>
<feature type="domain" description="Tyr recombinase" evidence="5">
    <location>
        <begin position="167"/>
        <end position="361"/>
    </location>
</feature>
<dbReference type="HOGENOM" id="CLU_027562_17_0_9"/>
<evidence type="ECO:0000256" key="1">
    <source>
        <dbReference type="ARBA" id="ARBA00008857"/>
    </source>
</evidence>
<dbReference type="CDD" id="cd01189">
    <property type="entry name" value="INT_ICEBs1_C_like"/>
    <property type="match status" value="1"/>
</dbReference>
<name>A0A0A1H104_9LACO</name>
<dbReference type="InterPro" id="IPR011010">
    <property type="entry name" value="DNA_brk_join_enz"/>
</dbReference>
<organism evidence="6 7">
    <name type="scientific">Paucilactobacillus hokkaidonensis JCM 18461</name>
    <dbReference type="NCBI Taxonomy" id="1291742"/>
    <lineage>
        <taxon>Bacteria</taxon>
        <taxon>Bacillati</taxon>
        <taxon>Bacillota</taxon>
        <taxon>Bacilli</taxon>
        <taxon>Lactobacillales</taxon>
        <taxon>Lactobacillaceae</taxon>
        <taxon>Paucilactobacillus</taxon>
    </lineage>
</organism>
<keyword evidence="2" id="KW-0229">DNA integration</keyword>
<evidence type="ECO:0000256" key="4">
    <source>
        <dbReference type="ARBA" id="ARBA00023172"/>
    </source>
</evidence>
<dbReference type="Gene3D" id="1.10.443.10">
    <property type="entry name" value="Intergrase catalytic core"/>
    <property type="match status" value="1"/>
</dbReference>
<dbReference type="Pfam" id="PF14659">
    <property type="entry name" value="Phage_int_SAM_3"/>
    <property type="match status" value="1"/>
</dbReference>
<evidence type="ECO:0000313" key="7">
    <source>
        <dbReference type="Proteomes" id="UP000031620"/>
    </source>
</evidence>
<dbReference type="InterPro" id="IPR004107">
    <property type="entry name" value="Integrase_SAM-like_N"/>
</dbReference>
<keyword evidence="4" id="KW-0233">DNA recombination</keyword>
<dbReference type="GO" id="GO:0015074">
    <property type="term" value="P:DNA integration"/>
    <property type="evidence" value="ECO:0007669"/>
    <property type="project" value="UniProtKB-KW"/>
</dbReference>
<dbReference type="GO" id="GO:0003677">
    <property type="term" value="F:DNA binding"/>
    <property type="evidence" value="ECO:0007669"/>
    <property type="project" value="UniProtKB-KW"/>
</dbReference>
<dbReference type="PANTHER" id="PTHR30349:SF64">
    <property type="entry name" value="PROPHAGE INTEGRASE INTD-RELATED"/>
    <property type="match status" value="1"/>
</dbReference>
<dbReference type="InterPro" id="IPR013762">
    <property type="entry name" value="Integrase-like_cat_sf"/>
</dbReference>
<dbReference type="EMBL" id="AP014680">
    <property type="protein sequence ID" value="BAP86396.1"/>
    <property type="molecule type" value="Genomic_DNA"/>
</dbReference>
<dbReference type="RefSeq" id="WP_010579438.1">
    <property type="nucleotide sequence ID" value="NZ_AP014680.1"/>
</dbReference>
<sequence length="411" mass="47092">MTKTTEVIKKAKDGTYYFRANIGVDERTGKRVQKRRSGFKTMREAKTAYRDLMANGVKEGSTDQITFGDFCQQFFIPWYEGHVKKATFDSRVSVFRKQFKGFNKYFINKITPVDIQKWQIMMKSQVSNSYTRLVQCLLSLVFDRAIVLGFCEENPTKIVGNLKKEKKKVDFWTKAEFEKVISLMDLNDYYQRFNFTTIWLLFMTGARIGEATALQWEDVDFKAGTIRINKTLYYLNAFNYEFTSPKTRASARTVPLDKKTLEYLSEWKEIQASEVKTDFVLSYNGVPTTRGSLSQVINVYSKAANVHRIRVHALRHSHASLLISIGENPLIIKERLGHEDIQTTLGTYGHLYPNSNFETAQHLNGLVDFTPADHSVVVPTRNQFTGKKHITGAISVPATGNTEEKSQETPV</sequence>
<dbReference type="InterPro" id="IPR002104">
    <property type="entry name" value="Integrase_catalytic"/>
</dbReference>
<evidence type="ECO:0000313" key="6">
    <source>
        <dbReference type="EMBL" id="BAP86396.1"/>
    </source>
</evidence>
<dbReference type="Proteomes" id="UP000031620">
    <property type="component" value="Chromosome"/>
</dbReference>
<accession>A0A0A1H104</accession>
<keyword evidence="3" id="KW-0238">DNA-binding</keyword>
<dbReference type="Pfam" id="PF14657">
    <property type="entry name" value="Arm-DNA-bind_4"/>
    <property type="match status" value="1"/>
</dbReference>
<protein>
    <submittedName>
        <fullName evidence="6">Integrase</fullName>
    </submittedName>
</protein>
<dbReference type="Pfam" id="PF00589">
    <property type="entry name" value="Phage_integrase"/>
    <property type="match status" value="1"/>
</dbReference>
<dbReference type="STRING" id="1291742.LOOC260_118900"/>
<dbReference type="InterPro" id="IPR010998">
    <property type="entry name" value="Integrase_recombinase_N"/>
</dbReference>
<dbReference type="AlphaFoldDB" id="A0A0A1H104"/>
<reference evidence="6 7" key="1">
    <citation type="submission" date="2014-11" db="EMBL/GenBank/DDBJ databases">
        <title>Complete genome sequence and analysis of Lactobacillus hokkaidonensis LOOC260T.</title>
        <authorList>
            <person name="Tanizawa Y."/>
            <person name="Tohno M."/>
            <person name="Kaminuma E."/>
            <person name="Nakamura Y."/>
            <person name="Arita M."/>
        </authorList>
    </citation>
    <scope>NUCLEOTIDE SEQUENCE [LARGE SCALE GENOMIC DNA]</scope>
    <source>
        <strain evidence="6 7">LOOC260</strain>
    </source>
</reference>
<dbReference type="SUPFAM" id="SSF56349">
    <property type="entry name" value="DNA breaking-rejoining enzymes"/>
    <property type="match status" value="1"/>
</dbReference>
<gene>
    <name evidence="6" type="ORF">LOOC260_118900</name>
</gene>
<dbReference type="GO" id="GO:0006310">
    <property type="term" value="P:DNA recombination"/>
    <property type="evidence" value="ECO:0007669"/>
    <property type="project" value="UniProtKB-KW"/>
</dbReference>
<proteinExistence type="inferred from homology"/>
<comment type="similarity">
    <text evidence="1">Belongs to the 'phage' integrase family.</text>
</comment>
<dbReference type="PANTHER" id="PTHR30349">
    <property type="entry name" value="PHAGE INTEGRASE-RELATED"/>
    <property type="match status" value="1"/>
</dbReference>
<dbReference type="PROSITE" id="PS51898">
    <property type="entry name" value="TYR_RECOMBINASE"/>
    <property type="match status" value="1"/>
</dbReference>
<evidence type="ECO:0000256" key="3">
    <source>
        <dbReference type="ARBA" id="ARBA00023125"/>
    </source>
</evidence>
<dbReference type="Gene3D" id="1.10.150.130">
    <property type="match status" value="1"/>
</dbReference>